<protein>
    <recommendedName>
        <fullName evidence="3">Peptidase S1 domain-containing protein</fullName>
    </recommendedName>
</protein>
<keyword evidence="1" id="KW-1015">Disulfide bond</keyword>
<evidence type="ECO:0000259" key="3">
    <source>
        <dbReference type="Pfam" id="PF00089"/>
    </source>
</evidence>
<dbReference type="EMBL" id="LR824019">
    <property type="protein sequence ID" value="CAD0202334.1"/>
    <property type="molecule type" value="Genomic_DNA"/>
</dbReference>
<dbReference type="InterPro" id="IPR001254">
    <property type="entry name" value="Trypsin_dom"/>
</dbReference>
<dbReference type="PANTHER" id="PTHR24253:SF176">
    <property type="entry name" value="CORIN, ISOFORM B"/>
    <property type="match status" value="1"/>
</dbReference>
<dbReference type="Gene3D" id="2.40.10.10">
    <property type="entry name" value="Trypsin-like serine proteases"/>
    <property type="match status" value="2"/>
</dbReference>
<feature type="compositionally biased region" description="Polar residues" evidence="2">
    <location>
        <begin position="32"/>
        <end position="50"/>
    </location>
</feature>
<dbReference type="InterPro" id="IPR018114">
    <property type="entry name" value="TRYPSIN_HIS"/>
</dbReference>
<dbReference type="AlphaFoldDB" id="A0A9N8Q135"/>
<dbReference type="GO" id="GO:0004252">
    <property type="term" value="F:serine-type endopeptidase activity"/>
    <property type="evidence" value="ECO:0007669"/>
    <property type="project" value="InterPro"/>
</dbReference>
<dbReference type="PANTHER" id="PTHR24253">
    <property type="entry name" value="TRANSMEMBRANE PROTEASE SERINE"/>
    <property type="match status" value="1"/>
</dbReference>
<evidence type="ECO:0000313" key="4">
    <source>
        <dbReference type="EMBL" id="CAD0202334.1"/>
    </source>
</evidence>
<dbReference type="InterPro" id="IPR009003">
    <property type="entry name" value="Peptidase_S1_PA"/>
</dbReference>
<proteinExistence type="predicted"/>
<evidence type="ECO:0000256" key="1">
    <source>
        <dbReference type="ARBA" id="ARBA00023157"/>
    </source>
</evidence>
<sequence>MFPQGFKESSEQYWSGDDEEIGSDEQYLSGENEATGSEEQYWSGENDNEVTPPSWDKMGQECSYMHMPYPRLIPFKKRVRFFGRNFNNRNRLRFPFWRFPKPGPKKWPSKKKKLNVLKHSSGVKTEQFYDPCKPLEIPPMPDFRAPERRISDVVSSDPENTNSLTLSYDSDSNYQGAIGWKAVVGTWKFMCGATLISNNFVLTAAHCSSASGRDTTIADVTPKIVRLGDKNILDTVRSTTTSPELVAATVDIIDSKECDMLLNSSFNRNFHGLRDHQLCAGKIKGGADSCEGTATYEKHLPLFYDAVPTL</sequence>
<accession>A0A9N8Q135</accession>
<reference evidence="4" key="1">
    <citation type="submission" date="2021-12" db="EMBL/GenBank/DDBJ databases">
        <authorList>
            <person name="King R."/>
        </authorList>
    </citation>
    <scope>NUCLEOTIDE SEQUENCE</scope>
</reference>
<evidence type="ECO:0000313" key="5">
    <source>
        <dbReference type="Proteomes" id="UP001154114"/>
    </source>
</evidence>
<feature type="region of interest" description="Disordered" evidence="2">
    <location>
        <begin position="1"/>
        <end position="50"/>
    </location>
</feature>
<evidence type="ECO:0000256" key="2">
    <source>
        <dbReference type="SAM" id="MobiDB-lite"/>
    </source>
</evidence>
<organism evidence="4 5">
    <name type="scientific">Chrysodeixis includens</name>
    <name type="common">Soybean looper</name>
    <name type="synonym">Pseudoplusia includens</name>
    <dbReference type="NCBI Taxonomy" id="689277"/>
    <lineage>
        <taxon>Eukaryota</taxon>
        <taxon>Metazoa</taxon>
        <taxon>Ecdysozoa</taxon>
        <taxon>Arthropoda</taxon>
        <taxon>Hexapoda</taxon>
        <taxon>Insecta</taxon>
        <taxon>Pterygota</taxon>
        <taxon>Neoptera</taxon>
        <taxon>Endopterygota</taxon>
        <taxon>Lepidoptera</taxon>
        <taxon>Glossata</taxon>
        <taxon>Ditrysia</taxon>
        <taxon>Noctuoidea</taxon>
        <taxon>Noctuidae</taxon>
        <taxon>Plusiinae</taxon>
        <taxon>Chrysodeixis</taxon>
    </lineage>
</organism>
<dbReference type="Pfam" id="PF00089">
    <property type="entry name" value="Trypsin"/>
    <property type="match status" value="1"/>
</dbReference>
<keyword evidence="5" id="KW-1185">Reference proteome</keyword>
<feature type="domain" description="Peptidase S1" evidence="3">
    <location>
        <begin position="179"/>
        <end position="216"/>
    </location>
</feature>
<dbReference type="OrthoDB" id="546450at2759"/>
<dbReference type="InterPro" id="IPR043504">
    <property type="entry name" value="Peptidase_S1_PA_chymotrypsin"/>
</dbReference>
<dbReference type="SUPFAM" id="SSF50494">
    <property type="entry name" value="Trypsin-like serine proteases"/>
    <property type="match status" value="1"/>
</dbReference>
<name>A0A9N8Q135_CHRIL</name>
<gene>
    <name evidence="4" type="ORF">CINC_LOCUS3997</name>
</gene>
<dbReference type="PROSITE" id="PS00134">
    <property type="entry name" value="TRYPSIN_HIS"/>
    <property type="match status" value="1"/>
</dbReference>
<dbReference type="GO" id="GO:0006508">
    <property type="term" value="P:proteolysis"/>
    <property type="evidence" value="ECO:0007669"/>
    <property type="project" value="InterPro"/>
</dbReference>
<dbReference type="Proteomes" id="UP001154114">
    <property type="component" value="Chromosome 16"/>
</dbReference>